<reference evidence="2 3" key="1">
    <citation type="journal article" date="2023" name="Life. Sci Alliance">
        <title>Evolutionary insights into 3D genome organization and epigenetic landscape of Vigna mungo.</title>
        <authorList>
            <person name="Junaid A."/>
            <person name="Singh B."/>
            <person name="Bhatia S."/>
        </authorList>
    </citation>
    <scope>NUCLEOTIDE SEQUENCE [LARGE SCALE GENOMIC DNA]</scope>
    <source>
        <strain evidence="2">Urdbean</strain>
    </source>
</reference>
<keyword evidence="3" id="KW-1185">Reference proteome</keyword>
<dbReference type="AlphaFoldDB" id="A0AAQ3S8Q8"/>
<accession>A0AAQ3S8Q8</accession>
<evidence type="ECO:0000256" key="1">
    <source>
        <dbReference type="SAM" id="Phobius"/>
    </source>
</evidence>
<proteinExistence type="predicted"/>
<evidence type="ECO:0000313" key="2">
    <source>
        <dbReference type="EMBL" id="WVZ23469.1"/>
    </source>
</evidence>
<organism evidence="2 3">
    <name type="scientific">Vigna mungo</name>
    <name type="common">Black gram</name>
    <name type="synonym">Phaseolus mungo</name>
    <dbReference type="NCBI Taxonomy" id="3915"/>
    <lineage>
        <taxon>Eukaryota</taxon>
        <taxon>Viridiplantae</taxon>
        <taxon>Streptophyta</taxon>
        <taxon>Embryophyta</taxon>
        <taxon>Tracheophyta</taxon>
        <taxon>Spermatophyta</taxon>
        <taxon>Magnoliopsida</taxon>
        <taxon>eudicotyledons</taxon>
        <taxon>Gunneridae</taxon>
        <taxon>Pentapetalae</taxon>
        <taxon>rosids</taxon>
        <taxon>fabids</taxon>
        <taxon>Fabales</taxon>
        <taxon>Fabaceae</taxon>
        <taxon>Papilionoideae</taxon>
        <taxon>50 kb inversion clade</taxon>
        <taxon>NPAAA clade</taxon>
        <taxon>indigoferoid/millettioid clade</taxon>
        <taxon>Phaseoleae</taxon>
        <taxon>Vigna</taxon>
    </lineage>
</organism>
<evidence type="ECO:0000313" key="3">
    <source>
        <dbReference type="Proteomes" id="UP001374535"/>
    </source>
</evidence>
<dbReference type="EMBL" id="CP144700">
    <property type="protein sequence ID" value="WVZ23469.1"/>
    <property type="molecule type" value="Genomic_DNA"/>
</dbReference>
<gene>
    <name evidence="2" type="ORF">V8G54_002013</name>
</gene>
<keyword evidence="1" id="KW-0812">Transmembrane</keyword>
<protein>
    <submittedName>
        <fullName evidence="2">Uncharacterized protein</fullName>
    </submittedName>
</protein>
<dbReference type="Proteomes" id="UP001374535">
    <property type="component" value="Chromosome 1"/>
</dbReference>
<sequence>MDENVGLVSLRAPSCELAFREQKVLDEPTIDLILRTCLGKKFGGSWRICSNLEMTYSFSSRKMPKRGTCGEYRKLLKLGNDVTMRALEKATSLAKDMSLAKTLEATMVLSSLRTILLVRLTLASLVSLFVGGIVVLTRGDENKRFGLSYISIEEENTKPNNVRGGSGSDIARGGGVHPSISDNVPYRRIYRRLLVVGKKSGNFHAHYLTYRHYRRIYRRPLSSRARKEEEEDEPGRDIYRRIYRRSKAFGNYQRPKSFGKSVGQNPSVKVTDNGFTDGMLALRCGRGQGDITCEAAAMTRVPLDVEAGRSCTMMKVEGTSSGQHLPSDLDAEAERSLYTKIKVEGVSKCQRCTTSRMDKDSLGLGMSNNGERKKFLMVGENGEKSFLCFK</sequence>
<name>A0AAQ3S8Q8_VIGMU</name>
<feature type="transmembrane region" description="Helical" evidence="1">
    <location>
        <begin position="116"/>
        <end position="136"/>
    </location>
</feature>
<keyword evidence="1" id="KW-1133">Transmembrane helix</keyword>
<keyword evidence="1" id="KW-0472">Membrane</keyword>